<reference evidence="9" key="1">
    <citation type="submission" date="2025-08" db="UniProtKB">
        <authorList>
            <consortium name="RefSeq"/>
        </authorList>
    </citation>
    <scope>IDENTIFICATION</scope>
    <source>
        <tissue evidence="9">Testes</tissue>
    </source>
</reference>
<feature type="domain" description="AMOP" evidence="7">
    <location>
        <begin position="469"/>
        <end position="628"/>
    </location>
</feature>
<dbReference type="SMART" id="SM00723">
    <property type="entry name" value="AMOP"/>
    <property type="match status" value="1"/>
</dbReference>
<dbReference type="SMART" id="SM00209">
    <property type="entry name" value="TSP1"/>
    <property type="match status" value="1"/>
</dbReference>
<dbReference type="GeneID" id="100374621"/>
<dbReference type="PROSITE" id="PS50856">
    <property type="entry name" value="AMOP"/>
    <property type="match status" value="1"/>
</dbReference>
<evidence type="ECO:0000256" key="3">
    <source>
        <dbReference type="ARBA" id="ARBA00022525"/>
    </source>
</evidence>
<evidence type="ECO:0000256" key="5">
    <source>
        <dbReference type="ARBA" id="ARBA00023157"/>
    </source>
</evidence>
<feature type="compositionally biased region" description="Basic and acidic residues" evidence="6">
    <location>
        <begin position="161"/>
        <end position="177"/>
    </location>
</feature>
<feature type="region of interest" description="Disordered" evidence="6">
    <location>
        <begin position="97"/>
        <end position="207"/>
    </location>
</feature>
<dbReference type="InterPro" id="IPR036383">
    <property type="entry name" value="TSP1_rpt_sf"/>
</dbReference>
<dbReference type="InterPro" id="IPR051867">
    <property type="entry name" value="Angio_Inhib/Adhesion_GPCR"/>
</dbReference>
<evidence type="ECO:0000259" key="7">
    <source>
        <dbReference type="PROSITE" id="PS50856"/>
    </source>
</evidence>
<evidence type="ECO:0000256" key="6">
    <source>
        <dbReference type="SAM" id="MobiDB-lite"/>
    </source>
</evidence>
<gene>
    <name evidence="9" type="primary">LOC100374621</name>
</gene>
<organism evidence="8 9">
    <name type="scientific">Saccoglossus kowalevskii</name>
    <name type="common">Acorn worm</name>
    <dbReference type="NCBI Taxonomy" id="10224"/>
    <lineage>
        <taxon>Eukaryota</taxon>
        <taxon>Metazoa</taxon>
        <taxon>Hemichordata</taxon>
        <taxon>Enteropneusta</taxon>
        <taxon>Harrimaniidae</taxon>
        <taxon>Saccoglossus</taxon>
    </lineage>
</organism>
<evidence type="ECO:0000256" key="2">
    <source>
        <dbReference type="ARBA" id="ARBA00010198"/>
    </source>
</evidence>
<dbReference type="InterPro" id="IPR000884">
    <property type="entry name" value="TSP1_rpt"/>
</dbReference>
<evidence type="ECO:0000313" key="9">
    <source>
        <dbReference type="RefSeq" id="XP_002734186.1"/>
    </source>
</evidence>
<keyword evidence="8" id="KW-1185">Reference proteome</keyword>
<dbReference type="Gene3D" id="2.20.100.10">
    <property type="entry name" value="Thrombospondin type-1 (TSP1) repeat"/>
    <property type="match status" value="1"/>
</dbReference>
<dbReference type="RefSeq" id="XP_002734186.1">
    <property type="nucleotide sequence ID" value="XM_002734140.2"/>
</dbReference>
<feature type="compositionally biased region" description="Basic and acidic residues" evidence="6">
    <location>
        <begin position="116"/>
        <end position="133"/>
    </location>
</feature>
<name>A0ABM0GP08_SACKO</name>
<evidence type="ECO:0000256" key="1">
    <source>
        <dbReference type="ARBA" id="ARBA00004613"/>
    </source>
</evidence>
<comment type="similarity">
    <text evidence="2">Belongs to the isthmin family.</text>
</comment>
<dbReference type="PROSITE" id="PS50092">
    <property type="entry name" value="TSP1"/>
    <property type="match status" value="1"/>
</dbReference>
<dbReference type="PANTHER" id="PTHR10239">
    <property type="entry name" value="ISTHMIN-2"/>
    <property type="match status" value="1"/>
</dbReference>
<evidence type="ECO:0000313" key="8">
    <source>
        <dbReference type="Proteomes" id="UP000694865"/>
    </source>
</evidence>
<protein>
    <submittedName>
        <fullName evidence="9">Isthmin-1-like</fullName>
    </submittedName>
</protein>
<dbReference type="Pfam" id="PF00090">
    <property type="entry name" value="TSP_1"/>
    <property type="match status" value="1"/>
</dbReference>
<accession>A0ABM0GP08</accession>
<evidence type="ECO:0000256" key="4">
    <source>
        <dbReference type="ARBA" id="ARBA00022729"/>
    </source>
</evidence>
<dbReference type="PANTHER" id="PTHR10239:SF29">
    <property type="entry name" value="AMOP DOMAIN-CONTAINING PROTEIN"/>
    <property type="match status" value="1"/>
</dbReference>
<feature type="compositionally biased region" description="Basic and acidic residues" evidence="6">
    <location>
        <begin position="185"/>
        <end position="207"/>
    </location>
</feature>
<dbReference type="InterPro" id="IPR005533">
    <property type="entry name" value="AMOP_dom"/>
</dbReference>
<dbReference type="Pfam" id="PF03782">
    <property type="entry name" value="AMOP"/>
    <property type="match status" value="1"/>
</dbReference>
<comment type="subcellular location">
    <subcellularLocation>
        <location evidence="1">Secreted</location>
    </subcellularLocation>
</comment>
<keyword evidence="3" id="KW-0964">Secreted</keyword>
<dbReference type="Proteomes" id="UP000694865">
    <property type="component" value="Unplaced"/>
</dbReference>
<feature type="compositionally biased region" description="Basic residues" evidence="6">
    <location>
        <begin position="134"/>
        <end position="160"/>
    </location>
</feature>
<sequence>MVSLVRSNIIVRLVFIITVFHPVCQSKPLLQRLRTQGLRDSSGKVNVRRREILGKHSSTYLHGIQVEESLKRSNFENVIDKNIRNIRTPSEYMIEEGTYIKPRTRHRRESGVGPSRDNERKRGRTEVVEELPRRHNHGRTKGKKRKRERNRNRERRKGNKKERNTEKNRKHELEGRVGVDLFDETIERKHPPKSEQRDDPTLGDVDKHDQDYVYDYLSEDNRFAPNMKGKKETNLISENDSAPKDYAKLFQNSDLAELGSPDLTRTNPNIEVTIEILHENYTEMEKDNRGPNDFPVGQIIDFEELANAFQNIGNPGGTEDSEKTDVLINSDADIDGMKTTGTQTTFPQDDINLLDNIRTSSPRAFTEQSDEYGFSQTDTYQGVMGGQQLVDFDRVTGDWSEWIECSVTCGGGTKRRQRSCGNSCISTETQDCIIQPCPEETPESDSEPGDADAMVEEQFGLLTHLASFTDDLEHDSCEAWMTCKNEFLLSYLSRLQELPSCPCVYPIIIAHNSSIWDQQKQKTFNWMDASGEKLNIYKPTASHCIRSKLSVQSTSLAAQHCCYDSDMILITRGPGAGTPNLISTEVSYELHYKIDIMPWIHCKGDWTRYNQVRPPNNMAGCIENPDTRTFVRLYQEAKIY</sequence>
<proteinExistence type="inferred from homology"/>
<keyword evidence="5" id="KW-1015">Disulfide bond</keyword>
<dbReference type="SUPFAM" id="SSF82895">
    <property type="entry name" value="TSP-1 type 1 repeat"/>
    <property type="match status" value="1"/>
</dbReference>
<keyword evidence="4" id="KW-0732">Signal</keyword>